<dbReference type="Pfam" id="PF00122">
    <property type="entry name" value="E1-E2_ATPase"/>
    <property type="match status" value="1"/>
</dbReference>
<feature type="binding site" evidence="15">
    <location>
        <position position="392"/>
    </location>
    <ligand>
        <name>Mg(2+)</name>
        <dbReference type="ChEBI" id="CHEBI:18420"/>
    </ligand>
</feature>
<evidence type="ECO:0000259" key="20">
    <source>
        <dbReference type="Pfam" id="PF16212"/>
    </source>
</evidence>
<evidence type="ECO:0000256" key="3">
    <source>
        <dbReference type="ARBA" id="ARBA00008109"/>
    </source>
</evidence>
<dbReference type="VEuPathDB" id="FungiDB:PYU1_G005838"/>
<evidence type="ECO:0000256" key="8">
    <source>
        <dbReference type="ARBA" id="ARBA00022842"/>
    </source>
</evidence>
<evidence type="ECO:0000313" key="22">
    <source>
        <dbReference type="Proteomes" id="UP000019132"/>
    </source>
</evidence>
<feature type="transmembrane region" description="Helical" evidence="16">
    <location>
        <begin position="957"/>
        <end position="977"/>
    </location>
</feature>
<dbReference type="Pfam" id="PF16209">
    <property type="entry name" value="PhoLip_ATPase_N"/>
    <property type="match status" value="1"/>
</dbReference>
<evidence type="ECO:0000259" key="18">
    <source>
        <dbReference type="Pfam" id="PF00122"/>
    </source>
</evidence>
<feature type="binding site" evidence="15">
    <location>
        <position position="817"/>
    </location>
    <ligand>
        <name>Mg(2+)</name>
        <dbReference type="ChEBI" id="CHEBI:18420"/>
    </ligand>
</feature>
<dbReference type="InterPro" id="IPR032630">
    <property type="entry name" value="P_typ_ATPase_c"/>
</dbReference>
<dbReference type="EC" id="7.6.2.1" evidence="16"/>
<evidence type="ECO:0000256" key="6">
    <source>
        <dbReference type="ARBA" id="ARBA00022741"/>
    </source>
</evidence>
<feature type="coiled-coil region" evidence="17">
    <location>
        <begin position="630"/>
        <end position="657"/>
    </location>
</feature>
<feature type="binding site" evidence="14">
    <location>
        <position position="393"/>
    </location>
    <ligand>
        <name>ATP</name>
        <dbReference type="ChEBI" id="CHEBI:30616"/>
    </ligand>
</feature>
<keyword evidence="17" id="KW-0175">Coiled coil</keyword>
<dbReference type="PANTHER" id="PTHR24092">
    <property type="entry name" value="PROBABLE PHOSPHOLIPID-TRANSPORTING ATPASE"/>
    <property type="match status" value="1"/>
</dbReference>
<feature type="binding site" evidence="14">
    <location>
        <position position="816"/>
    </location>
    <ligand>
        <name>ATP</name>
        <dbReference type="ChEBI" id="CHEBI:30616"/>
    </ligand>
</feature>
<dbReference type="EMBL" id="GL376573">
    <property type="status" value="NOT_ANNOTATED_CDS"/>
    <property type="molecule type" value="Genomic_DNA"/>
</dbReference>
<keyword evidence="9 16" id="KW-1278">Translocase</keyword>
<dbReference type="eggNOG" id="KOG0206">
    <property type="taxonomic scope" value="Eukaryota"/>
</dbReference>
<dbReference type="GO" id="GO:0000287">
    <property type="term" value="F:magnesium ion binding"/>
    <property type="evidence" value="ECO:0007669"/>
    <property type="project" value="UniProtKB-UniRule"/>
</dbReference>
<evidence type="ECO:0000256" key="7">
    <source>
        <dbReference type="ARBA" id="ARBA00022840"/>
    </source>
</evidence>
<dbReference type="InterPro" id="IPR001757">
    <property type="entry name" value="P_typ_ATPase"/>
</dbReference>
<protein>
    <recommendedName>
        <fullName evidence="16">Phospholipid-transporting ATPase</fullName>
        <ecNumber evidence="16">7.6.2.1</ecNumber>
    </recommendedName>
</protein>
<feature type="binding site" evidence="14">
    <location>
        <position position="583"/>
    </location>
    <ligand>
        <name>ATP</name>
        <dbReference type="ChEBI" id="CHEBI:30616"/>
    </ligand>
</feature>
<reference evidence="22" key="2">
    <citation type="submission" date="2010-04" db="EMBL/GenBank/DDBJ databases">
        <authorList>
            <person name="Buell R."/>
            <person name="Hamilton J."/>
            <person name="Hostetler J."/>
        </authorList>
    </citation>
    <scope>NUCLEOTIDE SEQUENCE [LARGE SCALE GENOMIC DNA]</scope>
    <source>
        <strain evidence="22">DAOM:BR144</strain>
    </source>
</reference>
<reference evidence="22" key="1">
    <citation type="journal article" date="2010" name="Genome Biol.">
        <title>Genome sequence of the necrotrophic plant pathogen Pythium ultimum reveals original pathogenicity mechanisms and effector repertoire.</title>
        <authorList>
            <person name="Levesque C.A."/>
            <person name="Brouwer H."/>
            <person name="Cano L."/>
            <person name="Hamilton J.P."/>
            <person name="Holt C."/>
            <person name="Huitema E."/>
            <person name="Raffaele S."/>
            <person name="Robideau G.P."/>
            <person name="Thines M."/>
            <person name="Win J."/>
            <person name="Zerillo M.M."/>
            <person name="Beakes G.W."/>
            <person name="Boore J.L."/>
            <person name="Busam D."/>
            <person name="Dumas B."/>
            <person name="Ferriera S."/>
            <person name="Fuerstenberg S.I."/>
            <person name="Gachon C.M."/>
            <person name="Gaulin E."/>
            <person name="Govers F."/>
            <person name="Grenville-Briggs L."/>
            <person name="Horner N."/>
            <person name="Hostetler J."/>
            <person name="Jiang R.H."/>
            <person name="Johnson J."/>
            <person name="Krajaejun T."/>
            <person name="Lin H."/>
            <person name="Meijer H.J."/>
            <person name="Moore B."/>
            <person name="Morris P."/>
            <person name="Phuntmart V."/>
            <person name="Puiu D."/>
            <person name="Shetty J."/>
            <person name="Stajich J.E."/>
            <person name="Tripathy S."/>
            <person name="Wawra S."/>
            <person name="van West P."/>
            <person name="Whitty B.R."/>
            <person name="Coutinho P.M."/>
            <person name="Henrissat B."/>
            <person name="Martin F."/>
            <person name="Thomas P.D."/>
            <person name="Tyler B.M."/>
            <person name="De Vries R.P."/>
            <person name="Kamoun S."/>
            <person name="Yandell M."/>
            <person name="Tisserat N."/>
            <person name="Buell C.R."/>
        </authorList>
    </citation>
    <scope>NUCLEOTIDE SEQUENCE</scope>
    <source>
        <strain evidence="22">DAOM:BR144</strain>
    </source>
</reference>
<dbReference type="SUPFAM" id="SSF56784">
    <property type="entry name" value="HAD-like"/>
    <property type="match status" value="1"/>
</dbReference>
<comment type="subcellular location">
    <subcellularLocation>
        <location evidence="2">Endomembrane system</location>
    </subcellularLocation>
    <subcellularLocation>
        <location evidence="1 16">Membrane</location>
        <topology evidence="1 16">Multi-pass membrane protein</topology>
    </subcellularLocation>
</comment>
<dbReference type="InterPro" id="IPR032631">
    <property type="entry name" value="P-type_ATPase_N"/>
</dbReference>
<evidence type="ECO:0000256" key="2">
    <source>
        <dbReference type="ARBA" id="ARBA00004308"/>
    </source>
</evidence>
<evidence type="ECO:0000313" key="21">
    <source>
        <dbReference type="EnsemblProtists" id="PYU1_T005850"/>
    </source>
</evidence>
<feature type="binding site" evidence="14">
    <location>
        <position position="394"/>
    </location>
    <ligand>
        <name>ATP</name>
        <dbReference type="ChEBI" id="CHEBI:30616"/>
    </ligand>
</feature>
<keyword evidence="5 15" id="KW-0479">Metal-binding</keyword>
<dbReference type="Gene3D" id="2.70.150.10">
    <property type="entry name" value="Calcium-transporting ATPase, cytoplasmic transduction domain A"/>
    <property type="match status" value="1"/>
</dbReference>
<feature type="transmembrane region" description="Helical" evidence="16">
    <location>
        <begin position="321"/>
        <end position="347"/>
    </location>
</feature>
<organism evidence="21 22">
    <name type="scientific">Globisporangium ultimum (strain ATCC 200006 / CBS 805.95 / DAOM BR144)</name>
    <name type="common">Pythium ultimum</name>
    <dbReference type="NCBI Taxonomy" id="431595"/>
    <lineage>
        <taxon>Eukaryota</taxon>
        <taxon>Sar</taxon>
        <taxon>Stramenopiles</taxon>
        <taxon>Oomycota</taxon>
        <taxon>Peronosporomycetes</taxon>
        <taxon>Pythiales</taxon>
        <taxon>Pythiaceae</taxon>
        <taxon>Globisporangium</taxon>
    </lineage>
</organism>
<dbReference type="InterPro" id="IPR044492">
    <property type="entry name" value="P_typ_ATPase_HD_dom"/>
</dbReference>
<comment type="similarity">
    <text evidence="3 16">Belongs to the cation transport ATPase (P-type) (TC 3.A.3) family. Type IV subfamily.</text>
</comment>
<evidence type="ECO:0000256" key="17">
    <source>
        <dbReference type="SAM" id="Coils"/>
    </source>
</evidence>
<feature type="transmembrane region" description="Helical" evidence="16">
    <location>
        <begin position="989"/>
        <end position="1010"/>
    </location>
</feature>
<keyword evidence="11 16" id="KW-0472">Membrane</keyword>
<reference evidence="21" key="3">
    <citation type="submission" date="2015-02" db="UniProtKB">
        <authorList>
            <consortium name="EnsemblProtists"/>
        </authorList>
    </citation>
    <scope>IDENTIFICATION</scope>
    <source>
        <strain evidence="21">DAOM BR144</strain>
    </source>
</reference>
<evidence type="ECO:0000256" key="9">
    <source>
        <dbReference type="ARBA" id="ARBA00022967"/>
    </source>
</evidence>
<evidence type="ECO:0000256" key="12">
    <source>
        <dbReference type="ARBA" id="ARBA00034036"/>
    </source>
</evidence>
<feature type="binding site" evidence="14">
    <location>
        <position position="817"/>
    </location>
    <ligand>
        <name>ATP</name>
        <dbReference type="ChEBI" id="CHEBI:30616"/>
    </ligand>
</feature>
<keyword evidence="6 14" id="KW-0547">Nucleotide-binding</keyword>
<dbReference type="PRINTS" id="PR00119">
    <property type="entry name" value="CATATPASE"/>
</dbReference>
<keyword evidence="4 16" id="KW-0812">Transmembrane</keyword>
<feature type="binding site" evidence="15">
    <location>
        <position position="394"/>
    </location>
    <ligand>
        <name>Mg(2+)</name>
        <dbReference type="ChEBI" id="CHEBI:18420"/>
    </ligand>
</feature>
<feature type="active site" description="4-aspartylphosphate intermediate" evidence="13">
    <location>
        <position position="392"/>
    </location>
</feature>
<feature type="binding site" evidence="14">
    <location>
        <position position="507"/>
    </location>
    <ligand>
        <name>ATP</name>
        <dbReference type="ChEBI" id="CHEBI:30616"/>
    </ligand>
</feature>
<dbReference type="AlphaFoldDB" id="K3WLK8"/>
<feature type="binding site" evidence="14">
    <location>
        <position position="698"/>
    </location>
    <ligand>
        <name>ATP</name>
        <dbReference type="ChEBI" id="CHEBI:30616"/>
    </ligand>
</feature>
<evidence type="ECO:0000256" key="5">
    <source>
        <dbReference type="ARBA" id="ARBA00022723"/>
    </source>
</evidence>
<feature type="binding site" evidence="14">
    <location>
        <position position="696"/>
    </location>
    <ligand>
        <name>ATP</name>
        <dbReference type="ChEBI" id="CHEBI:30616"/>
    </ligand>
</feature>
<dbReference type="InterPro" id="IPR006539">
    <property type="entry name" value="P-type_ATPase_IV"/>
</dbReference>
<dbReference type="FunFam" id="3.40.50.1000:FF:000014">
    <property type="entry name" value="Phospholipid-transporting ATPase"/>
    <property type="match status" value="1"/>
</dbReference>
<evidence type="ECO:0000256" key="4">
    <source>
        <dbReference type="ARBA" id="ARBA00022692"/>
    </source>
</evidence>
<feature type="binding site" evidence="15">
    <location>
        <position position="813"/>
    </location>
    <ligand>
        <name>Mg(2+)</name>
        <dbReference type="ChEBI" id="CHEBI:18420"/>
    </ligand>
</feature>
<sequence length="1123" mass="126015">MDHRHSIATKQYRMVDPFRIERDENTHAKPTYISNVIRTSRYTWLNFLPLTLLQEFRRSANMYFLIIAILQSIKVISPLTPFTAIAPLVMVSTVSLLREALEDQKKRVSDHQTNSRPVVVVRNFEEQCILWESIEVGDILRISEREIIPADGIILSSSEEDGTCFIDTSNLDGEANLKFREPVRATLKFQFSKSDREKTKYFIKCEQPDQDLYRFSGNISIDSKMFSLSEKQLLPRGSTLMNTKWINMVVVYTGHDTKIMKNARAAHHKLSHVEIMTNKTVVVVFILEVILCAIAAIVHHVRYSKGKATKMRYLLEQDGTLMEPVLLFLSFVVLMNTLIPISLVVTVEIIKGIHAKFITWDDKMRNASGEGAIANTSSLTDELGQVKYIFTDKTGTLTQNQMEFRKCSVGGVVYGSLDKKGRPRAVSISSLDVIAREVSAVSTRDFGSSGSLAGSDLRSVTCFRTFLRDLESKESKLALSMAICHTVVCENDLASGEIKYNSDSPDECALVRGAVSMGVKLLGRNGQHIYLSLTEEGREKSYLKTVTYTLSYEILRTLHFTSDRKRMSIIVRDSERRIKLICKGADSVILDRCEQFLSSKQETMDHVTQFAVEGYRILLFAERSLEDGFYEAWESRYQEAELDMNFREEKIEALVEEIERKLTLIGSSAVEDKLQEGVPETISLFQKAGIKIWVLTGDKLETSVEMGKLCRVVTPGMREIILRGSTREEMSQRLDTALREAKDNQALIIDGSSLTYALMPANRECFLSLALRSATVIVCRTSPLQKALVVELVKTGVPYVTLAVSLSNPCSGDGANDVSMIRAAHVGVGVTGQEGMQAVRSADYAVQQFSHLGRLLLHHGRLSYIRTAQCINYFFYKNIVFTLPQIIYGALSAYSGQTFFCDLYITAYNVVFTALPVIVRAIMETDLPEKVADTFPELYRFGAMDEYFSITTVVKSGLLATFHALLLTLLPITIQSIGSLGADGKVGDLWSSSVASFFFIVPVVHFQIYFDTWNWTAFVGSSYAASITVFLVSVAVYDNVASDVEGVWGTAVVTPIFWLGFSLSTVACLLPWIAYKCYQENFVTTNPVHILRRVRFFNKILDSSQVEKLNETSQATGPRPVEN</sequence>
<keyword evidence="7 14" id="KW-0067">ATP-binding</keyword>
<dbReference type="InterPro" id="IPR023299">
    <property type="entry name" value="ATPase_P-typ_cyto_dom_N"/>
</dbReference>
<dbReference type="InterPro" id="IPR018303">
    <property type="entry name" value="ATPase_P-typ_P_site"/>
</dbReference>
<evidence type="ECO:0000256" key="15">
    <source>
        <dbReference type="PIRSR" id="PIRSR606539-3"/>
    </source>
</evidence>
<name>K3WLK8_GLOUD</name>
<dbReference type="InterPro" id="IPR036412">
    <property type="entry name" value="HAD-like_sf"/>
</dbReference>
<comment type="cofactor">
    <cofactor evidence="15">
        <name>Mg(2+)</name>
        <dbReference type="ChEBI" id="CHEBI:18420"/>
    </cofactor>
</comment>
<dbReference type="NCBIfam" id="TIGR01494">
    <property type="entry name" value="ATPase_P-type"/>
    <property type="match status" value="1"/>
</dbReference>
<evidence type="ECO:0000256" key="13">
    <source>
        <dbReference type="PIRSR" id="PIRSR606539-1"/>
    </source>
</evidence>
<keyword evidence="8 15" id="KW-0460">Magnesium</keyword>
<evidence type="ECO:0000256" key="10">
    <source>
        <dbReference type="ARBA" id="ARBA00022989"/>
    </source>
</evidence>
<dbReference type="GO" id="GO:0045332">
    <property type="term" value="P:phospholipid translocation"/>
    <property type="evidence" value="ECO:0007669"/>
    <property type="project" value="TreeGrafter"/>
</dbReference>
<feature type="domain" description="P-type ATPase C-terminal" evidence="20">
    <location>
        <begin position="839"/>
        <end position="1084"/>
    </location>
</feature>
<dbReference type="PROSITE" id="PS00154">
    <property type="entry name" value="ATPASE_E1_E2"/>
    <property type="match status" value="1"/>
</dbReference>
<feature type="transmembrane region" description="Helical" evidence="16">
    <location>
        <begin position="281"/>
        <end position="301"/>
    </location>
</feature>
<dbReference type="SFLD" id="SFLDF00027">
    <property type="entry name" value="p-type_atpase"/>
    <property type="match status" value="1"/>
</dbReference>
<evidence type="ECO:0000256" key="11">
    <source>
        <dbReference type="ARBA" id="ARBA00023136"/>
    </source>
</evidence>
<dbReference type="GO" id="GO:0016887">
    <property type="term" value="F:ATP hydrolysis activity"/>
    <property type="evidence" value="ECO:0007669"/>
    <property type="project" value="InterPro"/>
</dbReference>
<dbReference type="Proteomes" id="UP000019132">
    <property type="component" value="Unassembled WGS sequence"/>
</dbReference>
<evidence type="ECO:0000256" key="1">
    <source>
        <dbReference type="ARBA" id="ARBA00004141"/>
    </source>
</evidence>
<dbReference type="SFLD" id="SFLDS00003">
    <property type="entry name" value="Haloacid_Dehalogenase"/>
    <property type="match status" value="1"/>
</dbReference>
<dbReference type="Pfam" id="PF13246">
    <property type="entry name" value="Cation_ATPase"/>
    <property type="match status" value="1"/>
</dbReference>
<dbReference type="InterPro" id="IPR023214">
    <property type="entry name" value="HAD_sf"/>
</dbReference>
<keyword evidence="10 16" id="KW-1133">Transmembrane helix</keyword>
<evidence type="ECO:0000256" key="14">
    <source>
        <dbReference type="PIRSR" id="PIRSR606539-2"/>
    </source>
</evidence>
<dbReference type="PANTHER" id="PTHR24092:SF150">
    <property type="entry name" value="PHOSPHOLIPID-TRANSPORTING ATPASE"/>
    <property type="match status" value="1"/>
</dbReference>
<feature type="binding site" evidence="14">
    <location>
        <position position="392"/>
    </location>
    <ligand>
        <name>ATP</name>
        <dbReference type="ChEBI" id="CHEBI:30616"/>
    </ligand>
</feature>
<dbReference type="SUPFAM" id="SSF81665">
    <property type="entry name" value="Calcium ATPase, transmembrane domain M"/>
    <property type="match status" value="1"/>
</dbReference>
<accession>K3WLK8</accession>
<dbReference type="SUPFAM" id="SSF81660">
    <property type="entry name" value="Metal cation-transporting ATPase, ATP-binding domain N"/>
    <property type="match status" value="1"/>
</dbReference>
<dbReference type="InParanoid" id="K3WLK8"/>
<feature type="domain" description="P-type ATPase A" evidence="18">
    <location>
        <begin position="115"/>
        <end position="264"/>
    </location>
</feature>
<dbReference type="Pfam" id="PF16212">
    <property type="entry name" value="PhoLip_ATPase_C"/>
    <property type="match status" value="1"/>
</dbReference>
<dbReference type="GO" id="GO:0005886">
    <property type="term" value="C:plasma membrane"/>
    <property type="evidence" value="ECO:0007669"/>
    <property type="project" value="TreeGrafter"/>
</dbReference>
<proteinExistence type="inferred from homology"/>
<keyword evidence="22" id="KW-1185">Reference proteome</keyword>
<feature type="transmembrane region" description="Helical" evidence="16">
    <location>
        <begin position="1017"/>
        <end position="1036"/>
    </location>
</feature>
<dbReference type="SUPFAM" id="SSF81653">
    <property type="entry name" value="Calcium ATPase, transduction domain A"/>
    <property type="match status" value="1"/>
</dbReference>
<dbReference type="NCBIfam" id="TIGR01652">
    <property type="entry name" value="ATPase-Plipid"/>
    <property type="match status" value="1"/>
</dbReference>
<dbReference type="HOGENOM" id="CLU_000846_3_4_1"/>
<dbReference type="OMA" id="FNKHKFF"/>
<evidence type="ECO:0000256" key="16">
    <source>
        <dbReference type="RuleBase" id="RU362033"/>
    </source>
</evidence>
<dbReference type="InterPro" id="IPR023298">
    <property type="entry name" value="ATPase_P-typ_TM_dom_sf"/>
</dbReference>
<dbReference type="Gene3D" id="3.40.1110.10">
    <property type="entry name" value="Calcium-transporting ATPase, cytoplasmic domain N"/>
    <property type="match status" value="1"/>
</dbReference>
<dbReference type="STRING" id="431595.K3WLK8"/>
<dbReference type="Gene3D" id="3.40.50.1000">
    <property type="entry name" value="HAD superfamily/HAD-like"/>
    <property type="match status" value="1"/>
</dbReference>
<feature type="binding site" evidence="14">
    <location>
        <position position="697"/>
    </location>
    <ligand>
        <name>ATP</name>
        <dbReference type="ChEBI" id="CHEBI:30616"/>
    </ligand>
</feature>
<feature type="transmembrane region" description="Helical" evidence="16">
    <location>
        <begin position="1056"/>
        <end position="1075"/>
    </location>
</feature>
<feature type="binding site" evidence="14">
    <location>
        <position position="786"/>
    </location>
    <ligand>
        <name>ATP</name>
        <dbReference type="ChEBI" id="CHEBI:30616"/>
    </ligand>
</feature>
<evidence type="ECO:0000259" key="19">
    <source>
        <dbReference type="Pfam" id="PF16209"/>
    </source>
</evidence>
<feature type="domain" description="P-type ATPase N-terminal" evidence="19">
    <location>
        <begin position="24"/>
        <end position="85"/>
    </location>
</feature>
<dbReference type="EnsemblProtists" id="PYU1_T005850">
    <property type="protein sequence ID" value="PYU1_T005850"/>
    <property type="gene ID" value="PYU1_G005838"/>
</dbReference>
<dbReference type="SFLD" id="SFLDG00002">
    <property type="entry name" value="C1.7:_P-type_atpase_like"/>
    <property type="match status" value="1"/>
</dbReference>
<comment type="catalytic activity">
    <reaction evidence="12 16">
        <text>ATP + H2O + phospholipidSide 1 = ADP + phosphate + phospholipidSide 2.</text>
        <dbReference type="EC" id="7.6.2.1"/>
    </reaction>
</comment>
<dbReference type="GO" id="GO:0005524">
    <property type="term" value="F:ATP binding"/>
    <property type="evidence" value="ECO:0007669"/>
    <property type="project" value="UniProtKB-UniRule"/>
</dbReference>
<dbReference type="InterPro" id="IPR059000">
    <property type="entry name" value="ATPase_P-type_domA"/>
</dbReference>
<feature type="binding site" evidence="14">
    <location>
        <position position="780"/>
    </location>
    <ligand>
        <name>ATP</name>
        <dbReference type="ChEBI" id="CHEBI:30616"/>
    </ligand>
</feature>
<feature type="binding site" evidence="14">
    <location>
        <position position="616"/>
    </location>
    <ligand>
        <name>ATP</name>
        <dbReference type="ChEBI" id="CHEBI:30616"/>
    </ligand>
</feature>
<feature type="binding site" evidence="14">
    <location>
        <position position="560"/>
    </location>
    <ligand>
        <name>ATP</name>
        <dbReference type="ChEBI" id="CHEBI:30616"/>
    </ligand>
</feature>
<dbReference type="InterPro" id="IPR008250">
    <property type="entry name" value="ATPase_P-typ_transduc_dom_A_sf"/>
</dbReference>
<dbReference type="GO" id="GO:0140326">
    <property type="term" value="F:ATPase-coupled intramembrane lipid transporter activity"/>
    <property type="evidence" value="ECO:0007669"/>
    <property type="project" value="UniProtKB-EC"/>
</dbReference>